<evidence type="ECO:0000256" key="3">
    <source>
        <dbReference type="PIRSR" id="PIRSR603782-2"/>
    </source>
</evidence>
<evidence type="ECO:0000256" key="1">
    <source>
        <dbReference type="ARBA" id="ARBA00010996"/>
    </source>
</evidence>
<evidence type="ECO:0000256" key="5">
    <source>
        <dbReference type="SAM" id="Phobius"/>
    </source>
</evidence>
<keyword evidence="7" id="KW-1185">Reference proteome</keyword>
<dbReference type="GO" id="GO:0046872">
    <property type="term" value="F:metal ion binding"/>
    <property type="evidence" value="ECO:0007669"/>
    <property type="project" value="UniProtKB-KW"/>
</dbReference>
<proteinExistence type="inferred from homology"/>
<feature type="region of interest" description="Disordered" evidence="4">
    <location>
        <begin position="16"/>
        <end position="36"/>
    </location>
</feature>
<dbReference type="eggNOG" id="COG1999">
    <property type="taxonomic scope" value="Bacteria"/>
</dbReference>
<dbReference type="Proteomes" id="UP000001880">
    <property type="component" value="Chromosome"/>
</dbReference>
<dbReference type="AlphaFoldDB" id="D0LJA8"/>
<dbReference type="SUPFAM" id="SSF52833">
    <property type="entry name" value="Thioredoxin-like"/>
    <property type="match status" value="1"/>
</dbReference>
<accession>D0LJA8</accession>
<dbReference type="STRING" id="502025.Hoch_2418"/>
<reference evidence="6 7" key="1">
    <citation type="journal article" date="2010" name="Stand. Genomic Sci.">
        <title>Complete genome sequence of Haliangium ochraceum type strain (SMP-2).</title>
        <authorList>
            <consortium name="US DOE Joint Genome Institute (JGI-PGF)"/>
            <person name="Ivanova N."/>
            <person name="Daum C."/>
            <person name="Lang E."/>
            <person name="Abt B."/>
            <person name="Kopitz M."/>
            <person name="Saunders E."/>
            <person name="Lapidus A."/>
            <person name="Lucas S."/>
            <person name="Glavina Del Rio T."/>
            <person name="Nolan M."/>
            <person name="Tice H."/>
            <person name="Copeland A."/>
            <person name="Cheng J.F."/>
            <person name="Chen F."/>
            <person name="Bruce D."/>
            <person name="Goodwin L."/>
            <person name="Pitluck S."/>
            <person name="Mavromatis K."/>
            <person name="Pati A."/>
            <person name="Mikhailova N."/>
            <person name="Chen A."/>
            <person name="Palaniappan K."/>
            <person name="Land M."/>
            <person name="Hauser L."/>
            <person name="Chang Y.J."/>
            <person name="Jeffries C.D."/>
            <person name="Detter J.C."/>
            <person name="Brettin T."/>
            <person name="Rohde M."/>
            <person name="Goker M."/>
            <person name="Bristow J."/>
            <person name="Markowitz V."/>
            <person name="Eisen J.A."/>
            <person name="Hugenholtz P."/>
            <person name="Kyrpides N.C."/>
            <person name="Klenk H.P."/>
        </authorList>
    </citation>
    <scope>NUCLEOTIDE SEQUENCE [LARGE SCALE GENOMIC DNA]</scope>
    <source>
        <strain evidence="7">DSM 14365 / CIP 107738 / JCM 11303 / AJ 13395 / SMP-2</strain>
    </source>
</reference>
<keyword evidence="2" id="KW-0186">Copper</keyword>
<gene>
    <name evidence="6" type="ordered locus">Hoch_2418</name>
</gene>
<dbReference type="PANTHER" id="PTHR12151">
    <property type="entry name" value="ELECTRON TRANSPORT PROTIN SCO1/SENC FAMILY MEMBER"/>
    <property type="match status" value="1"/>
</dbReference>
<dbReference type="EMBL" id="CP001804">
    <property type="protein sequence ID" value="ACY14955.1"/>
    <property type="molecule type" value="Genomic_DNA"/>
</dbReference>
<sequence length="312" mass="34718">MGLACLIGISLSASPQSWASADGARSTEAQRDSGRLVPQVAEDDHIEKLPEQLEGLQVDEKLGAEVPQELAFRDETGAPVKLGDYFDNTLPTILTFNYSNCPMLCSVQIGTLVQALQHTDFDLGKQFRIVTIGLDPAETPEQAMQTKERYLSSFPEDERETAGAAWHFLLGDKAAVDAATDAVGFRYRYLEKTKEYVHPATLIFLSPWGTVTRYFHGVGYEPKQLDLSIFQAGAGEHGVSLGFLLACFTHDPDADDHTETTEQVMRYGALGFVFVLLLSFGIWQLIRYRRGRRALDWNEALQGKRDKGNQRP</sequence>
<name>D0LJA8_HALO1</name>
<keyword evidence="3" id="KW-1015">Disulfide bond</keyword>
<dbReference type="CDD" id="cd02968">
    <property type="entry name" value="SCO"/>
    <property type="match status" value="1"/>
</dbReference>
<dbReference type="InterPro" id="IPR036249">
    <property type="entry name" value="Thioredoxin-like_sf"/>
</dbReference>
<dbReference type="PANTHER" id="PTHR12151:SF8">
    <property type="entry name" value="THIOREDOXIN DOMAIN-CONTAINING PROTEIN"/>
    <property type="match status" value="1"/>
</dbReference>
<evidence type="ECO:0000256" key="4">
    <source>
        <dbReference type="SAM" id="MobiDB-lite"/>
    </source>
</evidence>
<dbReference type="Pfam" id="PF02630">
    <property type="entry name" value="SCO1-SenC"/>
    <property type="match status" value="1"/>
</dbReference>
<dbReference type="InterPro" id="IPR003782">
    <property type="entry name" value="SCO1/SenC"/>
</dbReference>
<comment type="similarity">
    <text evidence="1">Belongs to the SCO1/2 family.</text>
</comment>
<keyword evidence="5" id="KW-0472">Membrane</keyword>
<evidence type="ECO:0000313" key="6">
    <source>
        <dbReference type="EMBL" id="ACY14955.1"/>
    </source>
</evidence>
<evidence type="ECO:0000256" key="2">
    <source>
        <dbReference type="PIRSR" id="PIRSR603782-1"/>
    </source>
</evidence>
<feature type="binding site" evidence="2">
    <location>
        <position position="105"/>
    </location>
    <ligand>
        <name>Cu cation</name>
        <dbReference type="ChEBI" id="CHEBI:23378"/>
    </ligand>
</feature>
<dbReference type="Gene3D" id="3.40.30.10">
    <property type="entry name" value="Glutaredoxin"/>
    <property type="match status" value="1"/>
</dbReference>
<dbReference type="KEGG" id="hoh:Hoch_2418"/>
<keyword evidence="5" id="KW-0812">Transmembrane</keyword>
<feature type="binding site" evidence="2">
    <location>
        <position position="101"/>
    </location>
    <ligand>
        <name>Cu cation</name>
        <dbReference type="ChEBI" id="CHEBI:23378"/>
    </ligand>
</feature>
<feature type="disulfide bond" description="Redox-active" evidence="3">
    <location>
        <begin position="101"/>
        <end position="105"/>
    </location>
</feature>
<dbReference type="HOGENOM" id="CLU_058434_2_0_7"/>
<keyword evidence="2" id="KW-0479">Metal-binding</keyword>
<evidence type="ECO:0000313" key="7">
    <source>
        <dbReference type="Proteomes" id="UP000001880"/>
    </source>
</evidence>
<organism evidence="6 7">
    <name type="scientific">Haliangium ochraceum (strain DSM 14365 / JCM 11303 / SMP-2)</name>
    <dbReference type="NCBI Taxonomy" id="502025"/>
    <lineage>
        <taxon>Bacteria</taxon>
        <taxon>Pseudomonadati</taxon>
        <taxon>Myxococcota</taxon>
        <taxon>Polyangia</taxon>
        <taxon>Haliangiales</taxon>
        <taxon>Kofleriaceae</taxon>
        <taxon>Haliangium</taxon>
    </lineage>
</organism>
<feature type="transmembrane region" description="Helical" evidence="5">
    <location>
        <begin position="267"/>
        <end position="286"/>
    </location>
</feature>
<keyword evidence="5" id="KW-1133">Transmembrane helix</keyword>
<protein>
    <submittedName>
        <fullName evidence="6">Uncharacterized protein SCO1/SenC/PrrC involved in biogenesis of respiratory and photosynthetic systems-like protein</fullName>
    </submittedName>
</protein>